<comment type="pathway">
    <text evidence="1 14">Amino-acid biosynthesis; L-isoleucine biosynthesis; L-isoleucine from 2-oxobutanoate: step 1/4.</text>
</comment>
<proteinExistence type="inferred from homology"/>
<keyword evidence="10 14" id="KW-0460">Magnesium</keyword>
<dbReference type="PANTHER" id="PTHR18968:SF170">
    <property type="entry name" value="ACETOLACTATE SYNTHASE ISOZYME 1 LARGE SUBUNIT"/>
    <property type="match status" value="1"/>
</dbReference>
<dbReference type="FunFam" id="3.40.50.970:FF:000016">
    <property type="entry name" value="Acetolactate synthase"/>
    <property type="match status" value="1"/>
</dbReference>
<dbReference type="NCBIfam" id="NF006016">
    <property type="entry name" value="PRK08155.1"/>
    <property type="match status" value="1"/>
</dbReference>
<keyword evidence="9" id="KW-0274">FAD</keyword>
<dbReference type="InterPro" id="IPR000399">
    <property type="entry name" value="TPP-bd_CS"/>
</dbReference>
<keyword evidence="7 14" id="KW-0808">Transferase</keyword>
<dbReference type="UniPathway" id="UPA00047">
    <property type="reaction ID" value="UER00055"/>
</dbReference>
<feature type="domain" description="Thiamine pyrophosphate enzyme central" evidence="15">
    <location>
        <begin position="201"/>
        <end position="336"/>
    </location>
</feature>
<dbReference type="InterPro" id="IPR029061">
    <property type="entry name" value="THDP-binding"/>
</dbReference>
<evidence type="ECO:0000256" key="7">
    <source>
        <dbReference type="ARBA" id="ARBA00022679"/>
    </source>
</evidence>
<dbReference type="Pfam" id="PF02775">
    <property type="entry name" value="TPP_enzyme_C"/>
    <property type="match status" value="1"/>
</dbReference>
<comment type="similarity">
    <text evidence="3 14">Belongs to the TPP enzyme family.</text>
</comment>
<evidence type="ECO:0000256" key="9">
    <source>
        <dbReference type="ARBA" id="ARBA00022827"/>
    </source>
</evidence>
<dbReference type="FunFam" id="3.40.50.1220:FF:000008">
    <property type="entry name" value="Acetolactate synthase"/>
    <property type="match status" value="1"/>
</dbReference>
<keyword evidence="5 14" id="KW-0028">Amino-acid biosynthesis</keyword>
<evidence type="ECO:0000256" key="2">
    <source>
        <dbReference type="ARBA" id="ARBA00005025"/>
    </source>
</evidence>
<accession>A0A250AZR9</accession>
<dbReference type="PROSITE" id="PS00187">
    <property type="entry name" value="TPP_ENZYMES"/>
    <property type="match status" value="1"/>
</dbReference>
<feature type="domain" description="Thiamine pyrophosphate enzyme N-terminal TPP-binding" evidence="17">
    <location>
        <begin position="14"/>
        <end position="128"/>
    </location>
</feature>
<evidence type="ECO:0000256" key="14">
    <source>
        <dbReference type="RuleBase" id="RU003591"/>
    </source>
</evidence>
<comment type="cofactor">
    <cofactor evidence="14">
        <name>thiamine diphosphate</name>
        <dbReference type="ChEBI" id="CHEBI:58937"/>
    </cofactor>
    <text evidence="14">Binds 1 thiamine pyrophosphate per subunit.</text>
</comment>
<dbReference type="InterPro" id="IPR029035">
    <property type="entry name" value="DHS-like_NAD/FAD-binding_dom"/>
</dbReference>
<dbReference type="GO" id="GO:0009099">
    <property type="term" value="P:L-valine biosynthetic process"/>
    <property type="evidence" value="ECO:0007669"/>
    <property type="project" value="UniProtKB-UniPathway"/>
</dbReference>
<evidence type="ECO:0000256" key="11">
    <source>
        <dbReference type="ARBA" id="ARBA00023052"/>
    </source>
</evidence>
<dbReference type="InterPro" id="IPR039368">
    <property type="entry name" value="AHAS_TPP"/>
</dbReference>
<dbReference type="KEGG" id="gqu:AWC35_08660"/>
<dbReference type="EC" id="2.2.1.6" evidence="4 14"/>
<evidence type="ECO:0000256" key="1">
    <source>
        <dbReference type="ARBA" id="ARBA00004974"/>
    </source>
</evidence>
<dbReference type="EMBL" id="CP014136">
    <property type="protein sequence ID" value="ATA19407.1"/>
    <property type="molecule type" value="Genomic_DNA"/>
</dbReference>
<dbReference type="RefSeq" id="WP_095846012.1">
    <property type="nucleotide sequence ID" value="NZ_CP014136.1"/>
</dbReference>
<evidence type="ECO:0000256" key="4">
    <source>
        <dbReference type="ARBA" id="ARBA00013145"/>
    </source>
</evidence>
<dbReference type="SUPFAM" id="SSF52467">
    <property type="entry name" value="DHS-like NAD/FAD-binding domain"/>
    <property type="match status" value="1"/>
</dbReference>
<feature type="domain" description="Thiamine pyrophosphate enzyme TPP-binding" evidence="16">
    <location>
        <begin position="392"/>
        <end position="539"/>
    </location>
</feature>
<evidence type="ECO:0000313" key="19">
    <source>
        <dbReference type="Proteomes" id="UP000217182"/>
    </source>
</evidence>
<keyword evidence="6" id="KW-0285">Flavoprotein</keyword>
<dbReference type="GO" id="GO:0000287">
    <property type="term" value="F:magnesium ion binding"/>
    <property type="evidence" value="ECO:0007669"/>
    <property type="project" value="UniProtKB-UniRule"/>
</dbReference>
<dbReference type="InterPro" id="IPR045229">
    <property type="entry name" value="TPP_enz"/>
</dbReference>
<dbReference type="FunFam" id="3.40.50.970:FF:000007">
    <property type="entry name" value="Acetolactate synthase"/>
    <property type="match status" value="1"/>
</dbReference>
<sequence>METTGKPHQRQRFTGAQLIVHLLERQGITTVAGIPGGAALPLYDALSQSNTIRHVLARHEQGAGFMAQGMARANGKAAVCIASSGPGATNLVTAIADAKLDSIPLVCITGQVPSSMIGSDAFQEVDTYGISIPITKHNYLVRSISELPQVICDAFRIAESGRPGPVWIDIPKDVQTAEIELDQLPPIALPDAPPAFDAAAVQQAAMMINQAKRPVLYLGGGIISAAAHRDARELAERANLPTTMTLMALGALPVEHPLSLGMLGMHAARSTNFILQEADLLIVLGARFDDRAIGKTEQFCPNAKIIHVDIDRAELGKIKQPHLALHADVGQVLAQLLPQIEAAPRSAWLQMVEDLKREFPFNMPNAEDPLCHYGLIRAAARCVDESAIITTDVGQHQMWVAQAYPLSRPRQWLTSGGLGTMGFGLPAAIGAALAEPQRKVLCFSGDGSMMMNIQEMATAVEHDLDVKIILINNQALGLVHQQQSLFYQQHIFAATYPKRTDFIKIAAGFGLDTCDLNAERDPQAALAAAIQRPGPCLIHALIDINEKVFPMVPPGAANIEMIGE</sequence>
<dbReference type="Pfam" id="PF02776">
    <property type="entry name" value="TPP_enzyme_N"/>
    <property type="match status" value="1"/>
</dbReference>
<evidence type="ECO:0000256" key="13">
    <source>
        <dbReference type="ARBA" id="ARBA00048670"/>
    </source>
</evidence>
<evidence type="ECO:0000313" key="18">
    <source>
        <dbReference type="EMBL" id="ATA19407.1"/>
    </source>
</evidence>
<dbReference type="AlphaFoldDB" id="A0A250AZR9"/>
<keyword evidence="19" id="KW-1185">Reference proteome</keyword>
<comment type="catalytic activity">
    <reaction evidence="13 14">
        <text>2 pyruvate + H(+) = (2S)-2-acetolactate + CO2</text>
        <dbReference type="Rhea" id="RHEA:25249"/>
        <dbReference type="ChEBI" id="CHEBI:15361"/>
        <dbReference type="ChEBI" id="CHEBI:15378"/>
        <dbReference type="ChEBI" id="CHEBI:16526"/>
        <dbReference type="ChEBI" id="CHEBI:58476"/>
        <dbReference type="EC" id="2.2.1.6"/>
    </reaction>
</comment>
<dbReference type="Gene3D" id="3.40.50.1220">
    <property type="entry name" value="TPP-binding domain"/>
    <property type="match status" value="1"/>
</dbReference>
<dbReference type="GO" id="GO:0003984">
    <property type="term" value="F:acetolactate synthase activity"/>
    <property type="evidence" value="ECO:0007669"/>
    <property type="project" value="UniProtKB-EC"/>
</dbReference>
<dbReference type="GO" id="GO:0009097">
    <property type="term" value="P:isoleucine biosynthetic process"/>
    <property type="evidence" value="ECO:0007669"/>
    <property type="project" value="UniProtKB-UniPathway"/>
</dbReference>
<dbReference type="CDD" id="cd02015">
    <property type="entry name" value="TPP_AHAS"/>
    <property type="match status" value="1"/>
</dbReference>
<gene>
    <name evidence="18" type="ORF">AWC35_08660</name>
</gene>
<dbReference type="NCBIfam" id="TIGR00118">
    <property type="entry name" value="acolac_lg"/>
    <property type="match status" value="1"/>
</dbReference>
<evidence type="ECO:0000259" key="16">
    <source>
        <dbReference type="Pfam" id="PF02775"/>
    </source>
</evidence>
<dbReference type="InterPro" id="IPR012001">
    <property type="entry name" value="Thiamin_PyroP_enz_TPP-bd_dom"/>
</dbReference>
<protein>
    <recommendedName>
        <fullName evidence="4 14">Acetolactate synthase</fullName>
        <ecNumber evidence="4 14">2.2.1.6</ecNumber>
    </recommendedName>
</protein>
<dbReference type="CDD" id="cd07035">
    <property type="entry name" value="TPP_PYR_POX_like"/>
    <property type="match status" value="1"/>
</dbReference>
<dbReference type="InterPro" id="IPR011766">
    <property type="entry name" value="TPP_enzyme_TPP-bd"/>
</dbReference>
<dbReference type="Proteomes" id="UP000217182">
    <property type="component" value="Chromosome"/>
</dbReference>
<dbReference type="GO" id="GO:0050660">
    <property type="term" value="F:flavin adenine dinucleotide binding"/>
    <property type="evidence" value="ECO:0007669"/>
    <property type="project" value="InterPro"/>
</dbReference>
<evidence type="ECO:0000256" key="5">
    <source>
        <dbReference type="ARBA" id="ARBA00022605"/>
    </source>
</evidence>
<dbReference type="GO" id="GO:0030976">
    <property type="term" value="F:thiamine pyrophosphate binding"/>
    <property type="evidence" value="ECO:0007669"/>
    <property type="project" value="UniProtKB-UniRule"/>
</dbReference>
<evidence type="ECO:0000256" key="12">
    <source>
        <dbReference type="ARBA" id="ARBA00023304"/>
    </source>
</evidence>
<dbReference type="PANTHER" id="PTHR18968">
    <property type="entry name" value="THIAMINE PYROPHOSPHATE ENZYMES"/>
    <property type="match status" value="1"/>
</dbReference>
<keyword evidence="12 14" id="KW-0100">Branched-chain amino acid biosynthesis</keyword>
<evidence type="ECO:0000259" key="17">
    <source>
        <dbReference type="Pfam" id="PF02776"/>
    </source>
</evidence>
<comment type="pathway">
    <text evidence="2 14">Amino-acid biosynthesis; L-valine biosynthesis; L-valine from pyruvate: step 1/4.</text>
</comment>
<dbReference type="InterPro" id="IPR012000">
    <property type="entry name" value="Thiamin_PyroP_enz_cen_dom"/>
</dbReference>
<evidence type="ECO:0000259" key="15">
    <source>
        <dbReference type="Pfam" id="PF00205"/>
    </source>
</evidence>
<dbReference type="OrthoDB" id="9785953at2"/>
<name>A0A250AZR9_9GAMM</name>
<dbReference type="Gene3D" id="3.40.50.970">
    <property type="match status" value="2"/>
</dbReference>
<organism evidence="18 19">
    <name type="scientific">Gibbsiella quercinecans</name>
    <dbReference type="NCBI Taxonomy" id="929813"/>
    <lineage>
        <taxon>Bacteria</taxon>
        <taxon>Pseudomonadati</taxon>
        <taxon>Pseudomonadota</taxon>
        <taxon>Gammaproteobacteria</taxon>
        <taxon>Enterobacterales</taxon>
        <taxon>Yersiniaceae</taxon>
        <taxon>Gibbsiella</taxon>
    </lineage>
</organism>
<evidence type="ECO:0000256" key="3">
    <source>
        <dbReference type="ARBA" id="ARBA00007812"/>
    </source>
</evidence>
<evidence type="ECO:0000256" key="10">
    <source>
        <dbReference type="ARBA" id="ARBA00022842"/>
    </source>
</evidence>
<reference evidence="18 19" key="1">
    <citation type="submission" date="2016-01" db="EMBL/GenBank/DDBJ databases">
        <authorList>
            <person name="Oliw E.H."/>
        </authorList>
    </citation>
    <scope>NUCLEOTIDE SEQUENCE [LARGE SCALE GENOMIC DNA]</scope>
    <source>
        <strain evidence="18 19">FRB97</strain>
    </source>
</reference>
<dbReference type="GO" id="GO:0005948">
    <property type="term" value="C:acetolactate synthase complex"/>
    <property type="evidence" value="ECO:0007669"/>
    <property type="project" value="TreeGrafter"/>
</dbReference>
<keyword evidence="8 14" id="KW-0479">Metal-binding</keyword>
<dbReference type="Pfam" id="PF00205">
    <property type="entry name" value="TPP_enzyme_M"/>
    <property type="match status" value="1"/>
</dbReference>
<dbReference type="SUPFAM" id="SSF52518">
    <property type="entry name" value="Thiamin diphosphate-binding fold (THDP-binding)"/>
    <property type="match status" value="2"/>
</dbReference>
<evidence type="ECO:0000256" key="6">
    <source>
        <dbReference type="ARBA" id="ARBA00022630"/>
    </source>
</evidence>
<dbReference type="UniPathway" id="UPA00049">
    <property type="reaction ID" value="UER00059"/>
</dbReference>
<keyword evidence="11 14" id="KW-0786">Thiamine pyrophosphate</keyword>
<evidence type="ECO:0000256" key="8">
    <source>
        <dbReference type="ARBA" id="ARBA00022723"/>
    </source>
</evidence>
<dbReference type="InterPro" id="IPR012846">
    <property type="entry name" value="Acetolactate_synth_lsu"/>
</dbReference>
<comment type="cofactor">
    <cofactor evidence="14">
        <name>Mg(2+)</name>
        <dbReference type="ChEBI" id="CHEBI:18420"/>
    </cofactor>
    <text evidence="14">Binds 1 Mg(2+) ion per subunit.</text>
</comment>